<organism evidence="1 2">
    <name type="scientific">Paenibacillus methanolicus</name>
    <dbReference type="NCBI Taxonomy" id="582686"/>
    <lineage>
        <taxon>Bacteria</taxon>
        <taxon>Bacillati</taxon>
        <taxon>Bacillota</taxon>
        <taxon>Bacilli</taxon>
        <taxon>Bacillales</taxon>
        <taxon>Paenibacillaceae</taxon>
        <taxon>Paenibacillus</taxon>
    </lineage>
</organism>
<dbReference type="Proteomes" id="UP000323257">
    <property type="component" value="Unassembled WGS sequence"/>
</dbReference>
<name>A0A5S5BRM2_9BACL</name>
<dbReference type="AlphaFoldDB" id="A0A5S5BRM2"/>
<evidence type="ECO:0000313" key="2">
    <source>
        <dbReference type="Proteomes" id="UP000323257"/>
    </source>
</evidence>
<reference evidence="1 2" key="1">
    <citation type="submission" date="2019-07" db="EMBL/GenBank/DDBJ databases">
        <title>Genomic Encyclopedia of Type Strains, Phase III (KMG-III): the genomes of soil and plant-associated and newly described type strains.</title>
        <authorList>
            <person name="Whitman W."/>
        </authorList>
    </citation>
    <scope>NUCLEOTIDE SEQUENCE [LARGE SCALE GENOMIC DNA]</scope>
    <source>
        <strain evidence="1 2">BL24</strain>
    </source>
</reference>
<sequence>MSQVEITIGLPENYEQLKTSSNRSSNWRERLSAVEELGKWEHAKIMDILNHRMTNDLVYAVQEAAYRQLQLLGESPQKPARHKGELFKGVNKVLLRVKKSLPAGHSYEEFKDKLKRMREDIYDTYEGDKGDEFDAWLQGVWSTLGGR</sequence>
<keyword evidence="2" id="KW-1185">Reference proteome</keyword>
<proteinExistence type="predicted"/>
<comment type="caution">
    <text evidence="1">The sequence shown here is derived from an EMBL/GenBank/DDBJ whole genome shotgun (WGS) entry which is preliminary data.</text>
</comment>
<dbReference type="OrthoDB" id="2655295at2"/>
<protein>
    <recommendedName>
        <fullName evidence="3">HEAT repeat protein</fullName>
    </recommendedName>
</protein>
<dbReference type="Gene3D" id="1.25.10.10">
    <property type="entry name" value="Leucine-rich Repeat Variant"/>
    <property type="match status" value="1"/>
</dbReference>
<dbReference type="EMBL" id="VNHS01000014">
    <property type="protein sequence ID" value="TYP69627.1"/>
    <property type="molecule type" value="Genomic_DNA"/>
</dbReference>
<gene>
    <name evidence="1" type="ORF">BCM02_114144</name>
</gene>
<dbReference type="InterPro" id="IPR011989">
    <property type="entry name" value="ARM-like"/>
</dbReference>
<accession>A0A5S5BRM2</accession>
<evidence type="ECO:0008006" key="3">
    <source>
        <dbReference type="Google" id="ProtNLM"/>
    </source>
</evidence>
<evidence type="ECO:0000313" key="1">
    <source>
        <dbReference type="EMBL" id="TYP69627.1"/>
    </source>
</evidence>
<dbReference type="RefSeq" id="WP_148933007.1">
    <property type="nucleotide sequence ID" value="NZ_VNHS01000014.1"/>
</dbReference>